<feature type="non-terminal residue" evidence="2">
    <location>
        <position position="1"/>
    </location>
</feature>
<evidence type="ECO:0000256" key="1">
    <source>
        <dbReference type="SAM" id="Phobius"/>
    </source>
</evidence>
<keyword evidence="3" id="KW-1185">Reference proteome</keyword>
<name>A0ABX5IIZ1_9STAP</name>
<dbReference type="RefSeq" id="WP_206749364.1">
    <property type="nucleotide sequence ID" value="NZ_PZFR01000157.1"/>
</dbReference>
<feature type="transmembrane region" description="Helical" evidence="1">
    <location>
        <begin position="33"/>
        <end position="57"/>
    </location>
</feature>
<keyword evidence="1" id="KW-0472">Membrane</keyword>
<evidence type="ECO:0000313" key="2">
    <source>
        <dbReference type="EMBL" id="PTI65361.1"/>
    </source>
</evidence>
<protein>
    <submittedName>
        <fullName evidence="2">Uncharacterized protein</fullName>
    </submittedName>
</protein>
<evidence type="ECO:0000313" key="3">
    <source>
        <dbReference type="Proteomes" id="UP000240859"/>
    </source>
</evidence>
<comment type="caution">
    <text evidence="2">The sequence shown here is derived from an EMBL/GenBank/DDBJ whole genome shotgun (WGS) entry which is preliminary data.</text>
</comment>
<sequence length="260" mass="30766">RRQRQMCIKDIILIGIVIKKTPVLAFSNGDVNGWLGFLGSFLGGIIGTGGVIYVAYLQNKEQTRSLKNVEKNNRERLYIEWNLNNIHDYLKQLSSLSKTINIYEYNRNLYLNYILNNPINSTPRNYEEFKNIEKENFKSFDIEQFIDSFTGANNNDIEFLYNEMVKYASELLDKIEYIEMKKKFFPQIETGVIPQVIILHSDLLNYHKNDIIKFYKAKYNEEKKIYELNDIKGIVKWLIKEEENVKHEINKNISNLKKEI</sequence>
<gene>
    <name evidence="2" type="ORF">BU057_13065</name>
</gene>
<proteinExistence type="predicted"/>
<dbReference type="Proteomes" id="UP000240859">
    <property type="component" value="Unassembled WGS sequence"/>
</dbReference>
<organism evidence="2 3">
    <name type="scientific">Staphylococcus succinus</name>
    <dbReference type="NCBI Taxonomy" id="61015"/>
    <lineage>
        <taxon>Bacteria</taxon>
        <taxon>Bacillati</taxon>
        <taxon>Bacillota</taxon>
        <taxon>Bacilli</taxon>
        <taxon>Bacillales</taxon>
        <taxon>Staphylococcaceae</taxon>
        <taxon>Staphylococcus</taxon>
    </lineage>
</organism>
<reference evidence="2 3" key="1">
    <citation type="journal article" date="2016" name="Front. Microbiol.">
        <title>Comprehensive Phylogenetic Analysis of Bovine Non-aureus Staphylococci Species Based on Whole-Genome Sequencing.</title>
        <authorList>
            <person name="Naushad S."/>
            <person name="Barkema H.W."/>
            <person name="Luby C."/>
            <person name="Condas L.A."/>
            <person name="Nobrega D.B."/>
            <person name="Carson D.A."/>
            <person name="De Buck J."/>
        </authorList>
    </citation>
    <scope>NUCLEOTIDE SEQUENCE [LARGE SCALE GENOMIC DNA]</scope>
    <source>
        <strain evidence="2 3">SNUC 1084</strain>
    </source>
</reference>
<dbReference type="EMBL" id="PZFR01000157">
    <property type="protein sequence ID" value="PTI65361.1"/>
    <property type="molecule type" value="Genomic_DNA"/>
</dbReference>
<accession>A0ABX5IIZ1</accession>
<keyword evidence="1" id="KW-1133">Transmembrane helix</keyword>
<keyword evidence="1" id="KW-0812">Transmembrane</keyword>